<dbReference type="AlphaFoldDB" id="A0A1J0VRY5"/>
<dbReference type="KEGG" id="nsl:BOX37_13415"/>
<reference evidence="2" key="1">
    <citation type="submission" date="2016-11" db="EMBL/GenBank/DDBJ databases">
        <authorList>
            <person name="Jaros S."/>
            <person name="Januszkiewicz K."/>
            <person name="Wedrychowicz H."/>
        </authorList>
    </citation>
    <scope>NUCLEOTIDE SEQUENCE [LARGE SCALE GENOMIC DNA]</scope>
    <source>
        <strain evidence="2">Y48</strain>
    </source>
</reference>
<proteinExistence type="predicted"/>
<dbReference type="Proteomes" id="UP000183810">
    <property type="component" value="Chromosome"/>
</dbReference>
<evidence type="ECO:0000256" key="1">
    <source>
        <dbReference type="SAM" id="Phobius"/>
    </source>
</evidence>
<feature type="transmembrane region" description="Helical" evidence="1">
    <location>
        <begin position="423"/>
        <end position="443"/>
    </location>
</feature>
<evidence type="ECO:0000313" key="3">
    <source>
        <dbReference type="Proteomes" id="UP000183810"/>
    </source>
</evidence>
<evidence type="ECO:0000313" key="2">
    <source>
        <dbReference type="EMBL" id="APE34778.1"/>
    </source>
</evidence>
<sequence length="603" mass="60985">MATRAIAALVLVVPLIAGAVFAALFPVAPPSPRAVPSIAIVSTQQPPAGSASAKLIAALGSSNAFRWRTQHPDSAGPDLADGAVAAAVVVPSDWGARAGDVERQVTITPGSRGLDASTYANLVQAVSAAAATVGVQELLVGVSAARKNLNSAQFSAALVDAAAGQAGDMLARAFESVDTIQEQAGPLLADVDSILPALRQLPDTVNQTVDLLTRVATALRDSELTLGDIRAGATSARANADIVADAVRESAAARAQARAALEPLAAILRTSGMPQARQLADQLTGLIDLIGGASDTAATTGAEVLGLGADAVPHLLDGLSGLLDVTVEDSTRVSDVLTLAANRLRWLGSILGQSEQLLTGVDSTVDQVTAMQVEIRTLLTTFKQVTSQLVVSIDASSKALPTGADAAASVGVADPTTRATDPVVARAVVLMFVGALLIALLYAHLVEGAHQRARVLAFCAAAVAPAAVAQTVLDSVPRADAAFAFSALVSLALTAAAVAVLRICPDRWGVVVWMLVTGAAVTFEGGIDGGYGAIGDLVRRLLPSGYAITGLAEAARSGIGPRTLVPLAVLTGVGVTAFLALVILRGMVGNRSRIPAAPEPADA</sequence>
<keyword evidence="1" id="KW-0812">Transmembrane</keyword>
<feature type="transmembrane region" description="Helical" evidence="1">
    <location>
        <begin position="564"/>
        <end position="584"/>
    </location>
</feature>
<dbReference type="RefSeq" id="WP_071927960.1">
    <property type="nucleotide sequence ID" value="NZ_CP018082.1"/>
</dbReference>
<dbReference type="EMBL" id="CP018082">
    <property type="protein sequence ID" value="APE34778.1"/>
    <property type="molecule type" value="Genomic_DNA"/>
</dbReference>
<feature type="transmembrane region" description="Helical" evidence="1">
    <location>
        <begin position="479"/>
        <end position="501"/>
    </location>
</feature>
<feature type="transmembrane region" description="Helical" evidence="1">
    <location>
        <begin position="455"/>
        <end position="473"/>
    </location>
</feature>
<organism evidence="2 3">
    <name type="scientific">Nocardia mangyaensis</name>
    <dbReference type="NCBI Taxonomy" id="2213200"/>
    <lineage>
        <taxon>Bacteria</taxon>
        <taxon>Bacillati</taxon>
        <taxon>Actinomycetota</taxon>
        <taxon>Actinomycetes</taxon>
        <taxon>Mycobacteriales</taxon>
        <taxon>Nocardiaceae</taxon>
        <taxon>Nocardia</taxon>
    </lineage>
</organism>
<accession>A0A1J0VRY5</accession>
<feature type="transmembrane region" description="Helical" evidence="1">
    <location>
        <begin position="508"/>
        <end position="527"/>
    </location>
</feature>
<name>A0A1J0VRY5_9NOCA</name>
<dbReference type="OrthoDB" id="4576341at2"/>
<keyword evidence="1" id="KW-1133">Transmembrane helix</keyword>
<keyword evidence="3" id="KW-1185">Reference proteome</keyword>
<gene>
    <name evidence="2" type="ORF">BOX37_13415</name>
</gene>
<keyword evidence="1" id="KW-0472">Membrane</keyword>
<protein>
    <submittedName>
        <fullName evidence="2">Uncharacterized protein</fullName>
    </submittedName>
</protein>